<evidence type="ECO:0000256" key="1">
    <source>
        <dbReference type="ARBA" id="ARBA00001554"/>
    </source>
</evidence>
<dbReference type="GO" id="GO:0008124">
    <property type="term" value="F:4-alpha-hydroxytetrahydrobiopterin dehydratase activity"/>
    <property type="evidence" value="ECO:0007669"/>
    <property type="project" value="UniProtKB-UniRule"/>
</dbReference>
<evidence type="ECO:0000313" key="5">
    <source>
        <dbReference type="EMBL" id="ARU05014.1"/>
    </source>
</evidence>
<dbReference type="KEGG" id="cser:CCO03_10240"/>
<evidence type="ECO:0000256" key="3">
    <source>
        <dbReference type="ARBA" id="ARBA00023239"/>
    </source>
</evidence>
<keyword evidence="3 4" id="KW-0456">Lyase</keyword>
<dbReference type="InterPro" id="IPR001533">
    <property type="entry name" value="Pterin_deHydtase"/>
</dbReference>
<dbReference type="GO" id="GO:0006729">
    <property type="term" value="P:tetrahydrobiopterin biosynthetic process"/>
    <property type="evidence" value="ECO:0007669"/>
    <property type="project" value="InterPro"/>
</dbReference>
<dbReference type="Gene3D" id="3.30.1360.20">
    <property type="entry name" value="Transcriptional coactivator/pterin dehydratase"/>
    <property type="match status" value="1"/>
</dbReference>
<gene>
    <name evidence="5" type="ORF">CCO03_10240</name>
</gene>
<dbReference type="Pfam" id="PF01329">
    <property type="entry name" value="Pterin_4a"/>
    <property type="match status" value="1"/>
</dbReference>
<comment type="similarity">
    <text evidence="2 4">Belongs to the pterin-4-alpha-carbinolamine dehydratase family.</text>
</comment>
<dbReference type="PANTHER" id="PTHR12599">
    <property type="entry name" value="PTERIN-4-ALPHA-CARBINOLAMINE DEHYDRATASE"/>
    <property type="match status" value="1"/>
</dbReference>
<dbReference type="PANTHER" id="PTHR12599:SF0">
    <property type="entry name" value="PTERIN-4-ALPHA-CARBINOLAMINE DEHYDRATASE"/>
    <property type="match status" value="1"/>
</dbReference>
<proteinExistence type="inferred from homology"/>
<dbReference type="EMBL" id="CP021455">
    <property type="protein sequence ID" value="ARU05014.1"/>
    <property type="molecule type" value="Genomic_DNA"/>
</dbReference>
<evidence type="ECO:0000313" key="6">
    <source>
        <dbReference type="Proteomes" id="UP000196138"/>
    </source>
</evidence>
<accession>A0A1Y0EMX5</accession>
<keyword evidence="6" id="KW-1185">Reference proteome</keyword>
<comment type="catalytic activity">
    <reaction evidence="1 4">
        <text>(4aS,6R)-4a-hydroxy-L-erythro-5,6,7,8-tetrahydrobiopterin = (6R)-L-erythro-6,7-dihydrobiopterin + H2O</text>
        <dbReference type="Rhea" id="RHEA:11920"/>
        <dbReference type="ChEBI" id="CHEBI:15377"/>
        <dbReference type="ChEBI" id="CHEBI:15642"/>
        <dbReference type="ChEBI" id="CHEBI:43120"/>
        <dbReference type="EC" id="4.2.1.96"/>
    </reaction>
</comment>
<dbReference type="InterPro" id="IPR036428">
    <property type="entry name" value="PCD_sf"/>
</dbReference>
<dbReference type="NCBIfam" id="NF002018">
    <property type="entry name" value="PRK00823.1-3"/>
    <property type="match status" value="1"/>
</dbReference>
<protein>
    <recommendedName>
        <fullName evidence="4">Putative pterin-4-alpha-carbinolamine dehydratase</fullName>
        <shortName evidence="4">PHS</shortName>
        <ecNumber evidence="4">4.2.1.96</ecNumber>
    </recommendedName>
    <alternativeName>
        <fullName evidence="4">4-alpha-hydroxy-tetrahydropterin dehydratase</fullName>
    </alternativeName>
    <alternativeName>
        <fullName evidence="4">Pterin carbinolamine dehydratase</fullName>
        <shortName evidence="4">PCD</shortName>
    </alternativeName>
</protein>
<name>A0A1Y0EMX5_9BURK</name>
<reference evidence="5 6" key="1">
    <citation type="submission" date="2017-05" db="EMBL/GenBank/DDBJ databases">
        <authorList>
            <person name="Song R."/>
            <person name="Chenine A.L."/>
            <person name="Ruprecht R.M."/>
        </authorList>
    </citation>
    <scope>NUCLEOTIDE SEQUENCE [LARGE SCALE GENOMIC DNA]</scope>
    <source>
        <strain evidence="5 6">DSM 26136</strain>
    </source>
</reference>
<dbReference type="Proteomes" id="UP000196138">
    <property type="component" value="Chromosome"/>
</dbReference>
<sequence length="102" mass="11310">MKRLTGVERDAAISAVPEWTLLDEAGGQLQREFVFAGFGPAFAFMTEVALAAERADHHPDWRNVYDRVWVTLTTHDAQGLTQKDVSLAQVMDAAYARRASST</sequence>
<evidence type="ECO:0000256" key="4">
    <source>
        <dbReference type="HAMAP-Rule" id="MF_00434"/>
    </source>
</evidence>
<dbReference type="AlphaFoldDB" id="A0A1Y0EMX5"/>
<dbReference type="OrthoDB" id="9794987at2"/>
<organism evidence="5 6">
    <name type="scientific">Comamonas serinivorans</name>
    <dbReference type="NCBI Taxonomy" id="1082851"/>
    <lineage>
        <taxon>Bacteria</taxon>
        <taxon>Pseudomonadati</taxon>
        <taxon>Pseudomonadota</taxon>
        <taxon>Betaproteobacteria</taxon>
        <taxon>Burkholderiales</taxon>
        <taxon>Comamonadaceae</taxon>
        <taxon>Comamonas</taxon>
    </lineage>
</organism>
<dbReference type="HAMAP" id="MF_00434">
    <property type="entry name" value="Pterin_4_alpha"/>
    <property type="match status" value="1"/>
</dbReference>
<dbReference type="SUPFAM" id="SSF55248">
    <property type="entry name" value="PCD-like"/>
    <property type="match status" value="1"/>
</dbReference>
<dbReference type="EC" id="4.2.1.96" evidence="4"/>
<evidence type="ECO:0000256" key="2">
    <source>
        <dbReference type="ARBA" id="ARBA00006472"/>
    </source>
</evidence>
<dbReference type="RefSeq" id="WP_087280716.1">
    <property type="nucleotide sequence ID" value="NZ_CP021455.1"/>
</dbReference>